<organism evidence="7 8">
    <name type="scientific">Sporothrix epigloea</name>
    <dbReference type="NCBI Taxonomy" id="1892477"/>
    <lineage>
        <taxon>Eukaryota</taxon>
        <taxon>Fungi</taxon>
        <taxon>Dikarya</taxon>
        <taxon>Ascomycota</taxon>
        <taxon>Pezizomycotina</taxon>
        <taxon>Sordariomycetes</taxon>
        <taxon>Sordariomycetidae</taxon>
        <taxon>Ophiostomatales</taxon>
        <taxon>Ophiostomataceae</taxon>
        <taxon>Sporothrix</taxon>
    </lineage>
</organism>
<evidence type="ECO:0000256" key="2">
    <source>
        <dbReference type="ARBA" id="ARBA00022692"/>
    </source>
</evidence>
<evidence type="ECO:0000256" key="1">
    <source>
        <dbReference type="ARBA" id="ARBA00004141"/>
    </source>
</evidence>
<feature type="transmembrane region" description="Helical" evidence="5">
    <location>
        <begin position="737"/>
        <end position="757"/>
    </location>
</feature>
<comment type="subcellular location">
    <subcellularLocation>
        <location evidence="1">Membrane</location>
        <topology evidence="1">Multi-pass membrane protein</topology>
    </subcellularLocation>
</comment>
<dbReference type="Gene3D" id="1.20.1250.20">
    <property type="entry name" value="MFS general substrate transporter like domains"/>
    <property type="match status" value="1"/>
</dbReference>
<keyword evidence="4 5" id="KW-0472">Membrane</keyword>
<dbReference type="InterPro" id="IPR054722">
    <property type="entry name" value="PolX-like_BBD"/>
</dbReference>
<feature type="transmembrane region" description="Helical" evidence="5">
    <location>
        <begin position="577"/>
        <end position="600"/>
    </location>
</feature>
<dbReference type="PROSITE" id="PS50850">
    <property type="entry name" value="MFS"/>
    <property type="match status" value="1"/>
</dbReference>
<evidence type="ECO:0000256" key="5">
    <source>
        <dbReference type="SAM" id="Phobius"/>
    </source>
</evidence>
<evidence type="ECO:0000259" key="6">
    <source>
        <dbReference type="PROSITE" id="PS50850"/>
    </source>
</evidence>
<dbReference type="PANTHER" id="PTHR23501">
    <property type="entry name" value="MAJOR FACILITATOR SUPERFAMILY"/>
    <property type="match status" value="1"/>
</dbReference>
<feature type="transmembrane region" description="Helical" evidence="5">
    <location>
        <begin position="543"/>
        <end position="565"/>
    </location>
</feature>
<dbReference type="PANTHER" id="PTHR23501:SF43">
    <property type="entry name" value="MULTIDRUG TRANSPORTER, PUTATIVE (AFU_ORTHOLOGUE AFUA_6G03040)-RELATED"/>
    <property type="match status" value="1"/>
</dbReference>
<feature type="transmembrane region" description="Helical" evidence="5">
    <location>
        <begin position="431"/>
        <end position="449"/>
    </location>
</feature>
<dbReference type="EMBL" id="CAWUOM010000009">
    <property type="protein sequence ID" value="CAK7264234.1"/>
    <property type="molecule type" value="Genomic_DNA"/>
</dbReference>
<evidence type="ECO:0000256" key="3">
    <source>
        <dbReference type="ARBA" id="ARBA00022989"/>
    </source>
</evidence>
<dbReference type="InterPro" id="IPR011701">
    <property type="entry name" value="MFS"/>
</dbReference>
<reference evidence="7 8" key="1">
    <citation type="submission" date="2024-01" db="EMBL/GenBank/DDBJ databases">
        <authorList>
            <person name="Allen C."/>
            <person name="Tagirdzhanova G."/>
        </authorList>
    </citation>
    <scope>NUCLEOTIDE SEQUENCE [LARGE SCALE GENOMIC DNA]</scope>
    <source>
        <strain evidence="7 8">CBS 573.63</strain>
    </source>
</reference>
<protein>
    <recommendedName>
        <fullName evidence="6">Major facilitator superfamily (MFS) profile domain-containing protein</fullName>
    </recommendedName>
</protein>
<gene>
    <name evidence="7" type="ORF">SEPCBS57363_000977</name>
</gene>
<accession>A0ABP0D7P6</accession>
<evidence type="ECO:0000256" key="4">
    <source>
        <dbReference type="ARBA" id="ARBA00023136"/>
    </source>
</evidence>
<feature type="domain" description="Major facilitator superfamily (MFS) profile" evidence="6">
    <location>
        <begin position="278"/>
        <end position="760"/>
    </location>
</feature>
<feature type="transmembrane region" description="Helical" evidence="5">
    <location>
        <begin position="342"/>
        <end position="362"/>
    </location>
</feature>
<dbReference type="InterPro" id="IPR036259">
    <property type="entry name" value="MFS_trans_sf"/>
</dbReference>
<feature type="transmembrane region" description="Helical" evidence="5">
    <location>
        <begin position="401"/>
        <end position="419"/>
    </location>
</feature>
<evidence type="ECO:0000313" key="8">
    <source>
        <dbReference type="Proteomes" id="UP001642501"/>
    </source>
</evidence>
<comment type="caution">
    <text evidence="7">The sequence shown here is derived from an EMBL/GenBank/DDBJ whole genome shotgun (WGS) entry which is preliminary data.</text>
</comment>
<proteinExistence type="predicted"/>
<keyword evidence="8" id="KW-1185">Reference proteome</keyword>
<feature type="transmembrane region" description="Helical" evidence="5">
    <location>
        <begin position="642"/>
        <end position="663"/>
    </location>
</feature>
<dbReference type="Pfam" id="PF07690">
    <property type="entry name" value="MFS_1"/>
    <property type="match status" value="1"/>
</dbReference>
<sequence length="821" mass="88726">MRDPNSNIANIYKRATRVSSPTFEDPVDVAKKLFSHPDPDEDNVEISPIASTSPVNEPKACLTILGTAASVHAFHCLDRFTDFEYFSRDNSPTLSTGFGTLTPVGKGTVHVPLRISRTKTNMLKLTDVYYCPSIMDNIVSFGQLSEEHHIHWNTEDDTLTQNNKVIGKTTSVKQLEKVFEPPLTVEFSTDSGYVPVMAVLETDSMKSATADGPVPVTEDYEHHPHEIQLQQQHPKQEHNDAVSESWPATTIENLEALASDLADNALISRLEPWRFWTLSLGVGLGLFLAMLDSSIVATCLLTIGHELGSLELINWVALAYTLAYLSCAVIFARIADIVGRRNAYLSAFVIFFGSSIGCGFAKSLHQLIALRALQGIGGSGLYSLSMIIWPELSPIHLKRHIASLAGVVIGMAGVLGPILGGLLTKYTTWRWIFWINGPIGFVSMAIFALTWPKEKYLPSIQRRPWSSLDIVGSVLLIAAAALVTFAFQNAGVNPNQWNRATFLAPLLAGIFCWVMLFLWQAIVERRWMHIMPAFPLVLLRNHVYASAALTALFMGFPFYAVIFSFPLRLQIVNGKSGLTAGVMLLPLLAGVSFGSVLTGIVNVKRNRLCETLVVAGGLMVIGCGLESTLSDSAKLEAKALGFLPFVGLGLGLAASATTILASTEAPPGDHAASQGIIAQARVLGGSIGIAASSAILARQELSELGTVITTAVPADLTGSSPAAIALRETFNQAYTETMRVCAIVSAVALLLACGTFTRGRKSIMAMLQERLQQEAAQRAKLAVLNAKTSPAAEVRSRHSTPQMISAAELSKSETKEEVLQI</sequence>
<dbReference type="Pfam" id="PF22936">
    <property type="entry name" value="Pol_BBD"/>
    <property type="match status" value="1"/>
</dbReference>
<feature type="transmembrane region" description="Helical" evidence="5">
    <location>
        <begin position="502"/>
        <end position="522"/>
    </location>
</feature>
<dbReference type="Proteomes" id="UP001642501">
    <property type="component" value="Unassembled WGS sequence"/>
</dbReference>
<keyword evidence="3 5" id="KW-1133">Transmembrane helix</keyword>
<name>A0ABP0D7P6_9PEZI</name>
<dbReference type="InterPro" id="IPR020846">
    <property type="entry name" value="MFS_dom"/>
</dbReference>
<feature type="transmembrane region" description="Helical" evidence="5">
    <location>
        <begin position="368"/>
        <end position="389"/>
    </location>
</feature>
<keyword evidence="2 5" id="KW-0812">Transmembrane</keyword>
<feature type="transmembrane region" description="Helical" evidence="5">
    <location>
        <begin position="315"/>
        <end position="335"/>
    </location>
</feature>
<evidence type="ECO:0000313" key="7">
    <source>
        <dbReference type="EMBL" id="CAK7264234.1"/>
    </source>
</evidence>
<feature type="transmembrane region" description="Helical" evidence="5">
    <location>
        <begin position="470"/>
        <end position="490"/>
    </location>
</feature>
<dbReference type="SUPFAM" id="SSF103473">
    <property type="entry name" value="MFS general substrate transporter"/>
    <property type="match status" value="1"/>
</dbReference>
<feature type="transmembrane region" description="Helical" evidence="5">
    <location>
        <begin position="275"/>
        <end position="303"/>
    </location>
</feature>